<proteinExistence type="predicted"/>
<dbReference type="Gene3D" id="3.30.730.10">
    <property type="entry name" value="AP2/ERF domain"/>
    <property type="match status" value="1"/>
</dbReference>
<protein>
    <submittedName>
        <fullName evidence="1">Uncharacterized protein</fullName>
    </submittedName>
</protein>
<evidence type="ECO:0000313" key="1">
    <source>
        <dbReference type="EMBL" id="KAK8480640.1"/>
    </source>
</evidence>
<dbReference type="PROSITE" id="PS51032">
    <property type="entry name" value="AP2_ERF"/>
    <property type="match status" value="1"/>
</dbReference>
<keyword evidence="2" id="KW-1185">Reference proteome</keyword>
<dbReference type="EMBL" id="JBBPBN010001004">
    <property type="protein sequence ID" value="KAK8480640.1"/>
    <property type="molecule type" value="Genomic_DNA"/>
</dbReference>
<comment type="caution">
    <text evidence="1">The sequence shown here is derived from an EMBL/GenBank/DDBJ whole genome shotgun (WGS) entry which is preliminary data.</text>
</comment>
<dbReference type="Proteomes" id="UP001396334">
    <property type="component" value="Unassembled WGS sequence"/>
</dbReference>
<name>A0ABR1ZJ98_9ROSI</name>
<gene>
    <name evidence="1" type="ORF">V6N11_047245</name>
</gene>
<accession>A0ABR1ZJ98</accession>
<organism evidence="1 2">
    <name type="scientific">Hibiscus sabdariffa</name>
    <name type="common">roselle</name>
    <dbReference type="NCBI Taxonomy" id="183260"/>
    <lineage>
        <taxon>Eukaryota</taxon>
        <taxon>Viridiplantae</taxon>
        <taxon>Streptophyta</taxon>
        <taxon>Embryophyta</taxon>
        <taxon>Tracheophyta</taxon>
        <taxon>Spermatophyta</taxon>
        <taxon>Magnoliopsida</taxon>
        <taxon>eudicotyledons</taxon>
        <taxon>Gunneridae</taxon>
        <taxon>Pentapetalae</taxon>
        <taxon>rosids</taxon>
        <taxon>malvids</taxon>
        <taxon>Malvales</taxon>
        <taxon>Malvaceae</taxon>
        <taxon>Malvoideae</taxon>
        <taxon>Hibiscus</taxon>
    </lineage>
</organism>
<dbReference type="InterPro" id="IPR001471">
    <property type="entry name" value="AP2/ERF_dom"/>
</dbReference>
<sequence length="89" mass="10192">MEILQRFPSPRRWISIGADAWEGLLDGIIPLEDLAPFCNNETSKYISTRGVKVNSMRVEKAATKHYRGVRRRSWGKYAAKIRDSLRKGA</sequence>
<dbReference type="InterPro" id="IPR036955">
    <property type="entry name" value="AP2/ERF_dom_sf"/>
</dbReference>
<reference evidence="1 2" key="1">
    <citation type="journal article" date="2024" name="G3 (Bethesda)">
        <title>Genome assembly of Hibiscus sabdariffa L. provides insights into metabolisms of medicinal natural products.</title>
        <authorList>
            <person name="Kim T."/>
        </authorList>
    </citation>
    <scope>NUCLEOTIDE SEQUENCE [LARGE SCALE GENOMIC DNA]</scope>
    <source>
        <strain evidence="1">TK-2024</strain>
        <tissue evidence="1">Old leaves</tissue>
    </source>
</reference>
<evidence type="ECO:0000313" key="2">
    <source>
        <dbReference type="Proteomes" id="UP001396334"/>
    </source>
</evidence>